<sequence length="208" mass="23249">MLAVIASDESVAQQAPPREVALTTLAFAESITTASDLHASIIDRLLPWALAPASEEHATGFTALHDHGDATFGAGRYLADNILTDHAERAAEILIAHLPSLPSLATLPIFIWRGSPSLPDGAFSARGRWYFSTYARWSDANEDEVNQKWLRSLYDDLQPIASHCYINEFDLEYRSREVARCFSEAAWQRLRELKQRHDPAGVFHDLAF</sequence>
<comment type="caution">
    <text evidence="1">The sequence shown here is derived from an EMBL/GenBank/DDBJ whole genome shotgun (WGS) entry which is preliminary data.</text>
</comment>
<gene>
    <name evidence="1" type="ORF">V2J18_00430</name>
</gene>
<protein>
    <recommendedName>
        <fullName evidence="3">Berberine/berberine-like domain-containing protein</fullName>
    </recommendedName>
</protein>
<evidence type="ECO:0000313" key="2">
    <source>
        <dbReference type="Proteomes" id="UP001387215"/>
    </source>
</evidence>
<accession>A0ABU8CWK0</accession>
<evidence type="ECO:0000313" key="1">
    <source>
        <dbReference type="EMBL" id="MEI2453135.1"/>
    </source>
</evidence>
<dbReference type="Proteomes" id="UP001387215">
    <property type="component" value="Unassembled WGS sequence"/>
</dbReference>
<dbReference type="Gene3D" id="3.40.462.20">
    <property type="match status" value="1"/>
</dbReference>
<reference evidence="1 2" key="1">
    <citation type="submission" date="2024-02" db="EMBL/GenBank/DDBJ databases">
        <title>Lysobacter Genome Sequencing and Mining.</title>
        <authorList>
            <person name="Bierman J."/>
            <person name="Walker M.C."/>
        </authorList>
    </citation>
    <scope>NUCLEOTIDE SEQUENCE [LARGE SCALE GENOMIC DNA]</scope>
    <source>
        <strain evidence="1 2">PB6250</strain>
    </source>
</reference>
<dbReference type="EMBL" id="JBANDL010000002">
    <property type="protein sequence ID" value="MEI2453135.1"/>
    <property type="molecule type" value="Genomic_DNA"/>
</dbReference>
<organism evidence="1 2">
    <name type="scientific">Lysobacter firmicutimachus</name>
    <dbReference type="NCBI Taxonomy" id="1792846"/>
    <lineage>
        <taxon>Bacteria</taxon>
        <taxon>Pseudomonadati</taxon>
        <taxon>Pseudomonadota</taxon>
        <taxon>Gammaproteobacteria</taxon>
        <taxon>Lysobacterales</taxon>
        <taxon>Lysobacteraceae</taxon>
        <taxon>Lysobacter</taxon>
    </lineage>
</organism>
<dbReference type="RefSeq" id="WP_336130555.1">
    <property type="nucleotide sequence ID" value="NZ_JBANDL010000002.1"/>
</dbReference>
<proteinExistence type="predicted"/>
<evidence type="ECO:0008006" key="3">
    <source>
        <dbReference type="Google" id="ProtNLM"/>
    </source>
</evidence>
<keyword evidence="2" id="KW-1185">Reference proteome</keyword>
<name>A0ABU8CWK0_9GAMM</name>